<sequence length="145" mass="15316">MNVIIVAASGAVLVGLYRAVMKPNPPQSPAACGTGFFVSTAGVASVLYLLSLIPSSLFYQFASVFVLPLLALIAGYAAARTTEDTSSMNAKIVAGVGLIPYVIICMLFLSSLPSWVLIFAILSFVPCVLIGLRVYQKRSPELENA</sequence>
<feature type="transmembrane region" description="Helical" evidence="1">
    <location>
        <begin position="116"/>
        <end position="135"/>
    </location>
</feature>
<evidence type="ECO:0000313" key="2">
    <source>
        <dbReference type="EMBL" id="MDV2078703.1"/>
    </source>
</evidence>
<protein>
    <submittedName>
        <fullName evidence="2">Uncharacterized protein</fullName>
    </submittedName>
</protein>
<gene>
    <name evidence="2" type="ORF">RYS15_08400</name>
</gene>
<accession>A0ABU3VWP4</accession>
<keyword evidence="1" id="KW-1133">Transmembrane helix</keyword>
<evidence type="ECO:0000256" key="1">
    <source>
        <dbReference type="SAM" id="Phobius"/>
    </source>
</evidence>
<feature type="transmembrane region" description="Helical" evidence="1">
    <location>
        <begin position="28"/>
        <end position="50"/>
    </location>
</feature>
<feature type="transmembrane region" description="Helical" evidence="1">
    <location>
        <begin position="90"/>
        <end position="109"/>
    </location>
</feature>
<keyword evidence="3" id="KW-1185">Reference proteome</keyword>
<keyword evidence="1" id="KW-0812">Transmembrane</keyword>
<name>A0ABU3VWP4_9GAMM</name>
<keyword evidence="1" id="KW-0472">Membrane</keyword>
<evidence type="ECO:0000313" key="3">
    <source>
        <dbReference type="Proteomes" id="UP001269819"/>
    </source>
</evidence>
<proteinExistence type="predicted"/>
<comment type="caution">
    <text evidence="2">The sequence shown here is derived from an EMBL/GenBank/DDBJ whole genome shotgun (WGS) entry which is preliminary data.</text>
</comment>
<organism evidence="2 3">
    <name type="scientific">Marinobacter xestospongiae</name>
    <dbReference type="NCBI Taxonomy" id="994319"/>
    <lineage>
        <taxon>Bacteria</taxon>
        <taxon>Pseudomonadati</taxon>
        <taxon>Pseudomonadota</taxon>
        <taxon>Gammaproteobacteria</taxon>
        <taxon>Pseudomonadales</taxon>
        <taxon>Marinobacteraceae</taxon>
        <taxon>Marinobacter</taxon>
    </lineage>
</organism>
<dbReference type="Proteomes" id="UP001269819">
    <property type="component" value="Unassembled WGS sequence"/>
</dbReference>
<dbReference type="EMBL" id="JAWIIJ010000004">
    <property type="protein sequence ID" value="MDV2078703.1"/>
    <property type="molecule type" value="Genomic_DNA"/>
</dbReference>
<dbReference type="RefSeq" id="WP_316973412.1">
    <property type="nucleotide sequence ID" value="NZ_JAWIIJ010000004.1"/>
</dbReference>
<feature type="transmembrane region" description="Helical" evidence="1">
    <location>
        <begin position="57"/>
        <end position="78"/>
    </location>
</feature>
<reference evidence="2 3" key="1">
    <citation type="submission" date="2023-10" db="EMBL/GenBank/DDBJ databases">
        <title>Characteristics and mechanism of a salt-tolerant marine origin heterotrophic nitrifying- aerobic denitrifying bacteria Marinobacter xestospongiae HN1.</title>
        <authorList>
            <person name="Qi R."/>
        </authorList>
    </citation>
    <scope>NUCLEOTIDE SEQUENCE [LARGE SCALE GENOMIC DNA]</scope>
    <source>
        <strain evidence="2 3">HN1</strain>
    </source>
</reference>